<dbReference type="InterPro" id="IPR052196">
    <property type="entry name" value="Bact_Kbp"/>
</dbReference>
<dbReference type="CAZy" id="CBM50">
    <property type="family name" value="Carbohydrate-Binding Module Family 50"/>
</dbReference>
<dbReference type="KEGG" id="mes:Meso_0972"/>
<feature type="region of interest" description="Disordered" evidence="1">
    <location>
        <begin position="179"/>
        <end position="277"/>
    </location>
</feature>
<feature type="region of interest" description="Disordered" evidence="1">
    <location>
        <begin position="38"/>
        <end position="63"/>
    </location>
</feature>
<dbReference type="CDD" id="cd00118">
    <property type="entry name" value="LysM"/>
    <property type="match status" value="1"/>
</dbReference>
<dbReference type="Pfam" id="PF17936">
    <property type="entry name" value="Big_6"/>
    <property type="match status" value="1"/>
</dbReference>
<dbReference type="InterPro" id="IPR041498">
    <property type="entry name" value="Big_6"/>
</dbReference>
<feature type="compositionally biased region" description="Basic and acidic residues" evidence="1">
    <location>
        <begin position="523"/>
        <end position="540"/>
    </location>
</feature>
<evidence type="ECO:0000256" key="1">
    <source>
        <dbReference type="SAM" id="MobiDB-lite"/>
    </source>
</evidence>
<dbReference type="PANTHER" id="PTHR34700:SF4">
    <property type="entry name" value="PHAGE-LIKE ELEMENT PBSX PROTEIN XKDP"/>
    <property type="match status" value="1"/>
</dbReference>
<dbReference type="Pfam" id="PF01476">
    <property type="entry name" value="LysM"/>
    <property type="match status" value="1"/>
</dbReference>
<dbReference type="EMBL" id="CP000390">
    <property type="protein sequence ID" value="ABG62369.1"/>
    <property type="molecule type" value="Genomic_DNA"/>
</dbReference>
<dbReference type="SUPFAM" id="SSF54106">
    <property type="entry name" value="LysM domain"/>
    <property type="match status" value="1"/>
</dbReference>
<dbReference type="eggNOG" id="COG1652">
    <property type="taxonomic scope" value="Bacteria"/>
</dbReference>
<accession>Q11JQ6</accession>
<reference evidence="3" key="1">
    <citation type="submission" date="2006-06" db="EMBL/GenBank/DDBJ databases">
        <title>Complete sequence of chromosome of Chelativorans sp. BNC1.</title>
        <authorList>
            <consortium name="US DOE Joint Genome Institute"/>
            <person name="Copeland A."/>
            <person name="Lucas S."/>
            <person name="Lapidus A."/>
            <person name="Barry K."/>
            <person name="Detter J.C."/>
            <person name="Glavina del Rio T."/>
            <person name="Hammon N."/>
            <person name="Israni S."/>
            <person name="Dalin E."/>
            <person name="Tice H."/>
            <person name="Pitluck S."/>
            <person name="Chertkov O."/>
            <person name="Brettin T."/>
            <person name="Bruce D."/>
            <person name="Han C."/>
            <person name="Tapia R."/>
            <person name="Gilna P."/>
            <person name="Schmutz J."/>
            <person name="Larimer F."/>
            <person name="Land M."/>
            <person name="Hauser L."/>
            <person name="Kyrpides N."/>
            <person name="Mikhailova N."/>
            <person name="Richardson P."/>
        </authorList>
    </citation>
    <scope>NUCLEOTIDE SEQUENCE</scope>
    <source>
        <strain evidence="3">BNC1</strain>
    </source>
</reference>
<proteinExistence type="predicted"/>
<dbReference type="AlphaFoldDB" id="Q11JQ6"/>
<feature type="compositionally biased region" description="Low complexity" evidence="1">
    <location>
        <begin position="44"/>
        <end position="62"/>
    </location>
</feature>
<feature type="region of interest" description="Disordered" evidence="1">
    <location>
        <begin position="519"/>
        <end position="546"/>
    </location>
</feature>
<dbReference type="PROSITE" id="PS51782">
    <property type="entry name" value="LYSM"/>
    <property type="match status" value="1"/>
</dbReference>
<sequence precursor="true">MVLTPLKALLVIAGVLVAGGLVYFTGIFNSQTEQSQAVVDSHAPTEAAEGATATGGEPGDAPIVAEAGDQRAATDEQVIVPAFDLLRVEPDGSLVIAGRAVAGAEVEIVSGSSLLAKTTAGPTGDFAAVLDKPLKPGEHNIVLRATSKDNVAATSLETAIVSVPTAENGQVVALVQQPGEPSRLITTPEAEAPPSGETAGLDERQKDAPASGQDGAVQAGGATQSMGPESGAGSIPQSSEIAEAKPGETSGSHASGEAAQEGPAQAEMPSDTPNKDEPFIEAVEIDGRNVFVAGRAAPGRTMRIYANDILLGQATVSPEGRFLIEAERDLPVGDYIIRADVLADDEGTVIARAAVPFERHEGEKIAAVAPRSLAQTPPAQGASHAGETRQDARAAGEGLPDGATRPDARELAETGPNAGNGNMSRSGAVEDRLGDRVASAGGNELRSDDRNLGRDSSEVTSPPLEPVGGSVIIRRGDTLWQISRRIYGRGIRYTTIYLANQSQIRDPDRIWPGQVFTVPNQTREGERADMDAAGAEEQRDYSTSSR</sequence>
<feature type="compositionally biased region" description="Low complexity" evidence="1">
    <location>
        <begin position="254"/>
        <end position="267"/>
    </location>
</feature>
<dbReference type="HOGENOM" id="CLU_025322_0_1_5"/>
<protein>
    <submittedName>
        <fullName evidence="3">Peptidoglycan-binding LysM</fullName>
    </submittedName>
</protein>
<evidence type="ECO:0000259" key="2">
    <source>
        <dbReference type="PROSITE" id="PS51782"/>
    </source>
</evidence>
<feature type="compositionally biased region" description="Basic and acidic residues" evidence="1">
    <location>
        <begin position="445"/>
        <end position="457"/>
    </location>
</feature>
<dbReference type="PANTHER" id="PTHR34700">
    <property type="entry name" value="POTASSIUM BINDING PROTEIN KBP"/>
    <property type="match status" value="1"/>
</dbReference>
<organism evidence="3">
    <name type="scientific">Chelativorans sp. (strain BNC1)</name>
    <dbReference type="NCBI Taxonomy" id="266779"/>
    <lineage>
        <taxon>Bacteria</taxon>
        <taxon>Pseudomonadati</taxon>
        <taxon>Pseudomonadota</taxon>
        <taxon>Alphaproteobacteria</taxon>
        <taxon>Hyphomicrobiales</taxon>
        <taxon>Phyllobacteriaceae</taxon>
        <taxon>Chelativorans</taxon>
    </lineage>
</organism>
<dbReference type="Gene3D" id="3.10.350.10">
    <property type="entry name" value="LysM domain"/>
    <property type="match status" value="1"/>
</dbReference>
<dbReference type="InterPro" id="IPR036779">
    <property type="entry name" value="LysM_dom_sf"/>
</dbReference>
<feature type="region of interest" description="Disordered" evidence="1">
    <location>
        <begin position="368"/>
        <end position="469"/>
    </location>
</feature>
<evidence type="ECO:0000313" key="3">
    <source>
        <dbReference type="EMBL" id="ABG62369.1"/>
    </source>
</evidence>
<dbReference type="STRING" id="266779.Meso_0972"/>
<name>Q11JQ6_CHESB</name>
<feature type="domain" description="LysM" evidence="2">
    <location>
        <begin position="469"/>
        <end position="518"/>
    </location>
</feature>
<gene>
    <name evidence="3" type="ordered locus">Meso_0972</name>
</gene>
<dbReference type="InterPro" id="IPR018392">
    <property type="entry name" value="LysM"/>
</dbReference>
<dbReference type="SMART" id="SM00257">
    <property type="entry name" value="LysM"/>
    <property type="match status" value="1"/>
</dbReference>